<name>A0A4Z1CG57_9ACTN</name>
<gene>
    <name evidence="1" type="ORF">EXE59_09610</name>
</gene>
<organism evidence="1 2">
    <name type="scientific">Nocardioides eburneiflavus</name>
    <dbReference type="NCBI Taxonomy" id="2518372"/>
    <lineage>
        <taxon>Bacteria</taxon>
        <taxon>Bacillati</taxon>
        <taxon>Actinomycetota</taxon>
        <taxon>Actinomycetes</taxon>
        <taxon>Propionibacteriales</taxon>
        <taxon>Nocardioidaceae</taxon>
        <taxon>Nocardioides</taxon>
    </lineage>
</organism>
<dbReference type="RefSeq" id="WP_135838705.1">
    <property type="nucleotide sequence ID" value="NZ_SRRO01000001.1"/>
</dbReference>
<dbReference type="Pfam" id="PF21853">
    <property type="entry name" value="DUF6912"/>
    <property type="match status" value="1"/>
</dbReference>
<sequence length="116" mass="12532">MTRRYVPSTLPRLADDWEADGPRLVDVDVVVAADDGEESEYDALMTAADASAALVAGLPDGRRRRVVVVVETADVAVPATWRDVVAVHVDSDDDTDPDEDLAWWATQEVADLLASP</sequence>
<reference evidence="1 2" key="1">
    <citation type="submission" date="2019-04" db="EMBL/GenBank/DDBJ databases">
        <title>Three New Species of Nocardioides, Nocardioides euryhalodurans sp. nov., Nocardioides seonyuensis sp. nov. and Nocardioides eburneoflavus sp. nov. Isolated from Soil.</title>
        <authorList>
            <person name="Roh S.G."/>
            <person name="Lee C."/>
            <person name="Kim M.-K."/>
            <person name="Kim S.B."/>
        </authorList>
    </citation>
    <scope>NUCLEOTIDE SEQUENCE [LARGE SCALE GENOMIC DNA]</scope>
    <source>
        <strain evidence="1 2">MMS17-SY213</strain>
    </source>
</reference>
<dbReference type="EMBL" id="SRRO01000001">
    <property type="protein sequence ID" value="TGN64177.1"/>
    <property type="molecule type" value="Genomic_DNA"/>
</dbReference>
<evidence type="ECO:0000313" key="1">
    <source>
        <dbReference type="EMBL" id="TGN64177.1"/>
    </source>
</evidence>
<dbReference type="InterPro" id="IPR054206">
    <property type="entry name" value="DUF6912"/>
</dbReference>
<proteinExistence type="predicted"/>
<dbReference type="Proteomes" id="UP000297496">
    <property type="component" value="Unassembled WGS sequence"/>
</dbReference>
<accession>A0A4Z1CG57</accession>
<protein>
    <submittedName>
        <fullName evidence="1">Uncharacterized protein</fullName>
    </submittedName>
</protein>
<dbReference type="AlphaFoldDB" id="A0A4Z1CG57"/>
<evidence type="ECO:0000313" key="2">
    <source>
        <dbReference type="Proteomes" id="UP000297496"/>
    </source>
</evidence>
<keyword evidence="2" id="KW-1185">Reference proteome</keyword>
<comment type="caution">
    <text evidence="1">The sequence shown here is derived from an EMBL/GenBank/DDBJ whole genome shotgun (WGS) entry which is preliminary data.</text>
</comment>